<gene>
    <name evidence="1" type="ORF">HPMG_01651</name>
</gene>
<reference evidence="2" key="1">
    <citation type="journal article" date="2014" name="Genome Announc.">
        <title>Draft genome sequences of six enterohepatic helicobacter species isolated from humans and one from rhesus macaques.</title>
        <authorList>
            <person name="Shen Z."/>
            <person name="Sheh A."/>
            <person name="Young S.K."/>
            <person name="Abouelliel A."/>
            <person name="Ward D.V."/>
            <person name="Earl A.M."/>
            <person name="Fox J.G."/>
        </authorList>
    </citation>
    <scope>NUCLEOTIDE SEQUENCE [LARGE SCALE GENOMIC DNA]</scope>
    <source>
        <strain evidence="2">MIT 98-5489</strain>
    </source>
</reference>
<evidence type="ECO:0000313" key="1">
    <source>
        <dbReference type="EMBL" id="EEQ64194.1"/>
    </source>
</evidence>
<dbReference type="HOGENOM" id="CLU_3424743_0_0_7"/>
<evidence type="ECO:0000313" key="2">
    <source>
        <dbReference type="Proteomes" id="UP000003953"/>
    </source>
</evidence>
<dbReference type="AlphaFoldDB" id="C5F1P0"/>
<proteinExistence type="predicted"/>
<name>C5F1P0_9HELI</name>
<organism evidence="1 2">
    <name type="scientific">Helicobacter pullorum MIT 98-5489</name>
    <dbReference type="NCBI Taxonomy" id="537972"/>
    <lineage>
        <taxon>Bacteria</taxon>
        <taxon>Pseudomonadati</taxon>
        <taxon>Campylobacterota</taxon>
        <taxon>Epsilonproteobacteria</taxon>
        <taxon>Campylobacterales</taxon>
        <taxon>Helicobacteraceae</taxon>
        <taxon>Helicobacter</taxon>
    </lineage>
</organism>
<sequence length="22" mass="2533">MGLEEPNADKKAIIRFMNTKLL</sequence>
<protein>
    <submittedName>
        <fullName evidence="1">Uncharacterized protein</fullName>
    </submittedName>
</protein>
<dbReference type="Proteomes" id="UP000003953">
    <property type="component" value="Unassembled WGS sequence"/>
</dbReference>
<keyword evidence="2" id="KW-1185">Reference proteome</keyword>
<dbReference type="EMBL" id="DS990445">
    <property type="protein sequence ID" value="EEQ64194.1"/>
    <property type="molecule type" value="Genomic_DNA"/>
</dbReference>
<accession>C5F1P0</accession>